<dbReference type="AlphaFoldDB" id="A0A3D8M5H2"/>
<keyword evidence="1" id="KW-0472">Membrane</keyword>
<evidence type="ECO:0000256" key="1">
    <source>
        <dbReference type="SAM" id="Phobius"/>
    </source>
</evidence>
<accession>A0A3D8M5H2</accession>
<dbReference type="Proteomes" id="UP000256561">
    <property type="component" value="Unassembled WGS sequence"/>
</dbReference>
<evidence type="ECO:0000313" key="3">
    <source>
        <dbReference type="Proteomes" id="UP000256561"/>
    </source>
</evidence>
<dbReference type="EMBL" id="QRHA01000008">
    <property type="protein sequence ID" value="RDV24906.1"/>
    <property type="molecule type" value="Genomic_DNA"/>
</dbReference>
<evidence type="ECO:0000313" key="2">
    <source>
        <dbReference type="EMBL" id="RDV24906.1"/>
    </source>
</evidence>
<reference evidence="3" key="1">
    <citation type="submission" date="2018-08" db="EMBL/GenBank/DDBJ databases">
        <authorList>
            <person name="Zhang J."/>
            <person name="Du Z.-J."/>
        </authorList>
    </citation>
    <scope>NUCLEOTIDE SEQUENCE [LARGE SCALE GENOMIC DNA]</scope>
    <source>
        <strain evidence="3">KCTC 52655</strain>
    </source>
</reference>
<sequence>MTGPEKWQFNIDAINLILSGILVCIAIATLICTLRTFYENRNFQSGQKKRQALSDFKKLNMAGNIEFEEGIIHLRQLMVSKVFLRNSKEPTSLVDLYSRYEVYELGNQFGIKNLIHNSREVASSTNVDELELRLHRDIERSL</sequence>
<proteinExistence type="predicted"/>
<comment type="caution">
    <text evidence="2">The sequence shown here is derived from an EMBL/GenBank/DDBJ whole genome shotgun (WGS) entry which is preliminary data.</text>
</comment>
<keyword evidence="1" id="KW-1133">Transmembrane helix</keyword>
<protein>
    <submittedName>
        <fullName evidence="2">Uncharacterized protein</fullName>
    </submittedName>
</protein>
<dbReference type="RefSeq" id="WP_115593775.1">
    <property type="nucleotide sequence ID" value="NZ_QRHA01000008.1"/>
</dbReference>
<name>A0A3D8M5H2_9ALTE</name>
<feature type="transmembrane region" description="Helical" evidence="1">
    <location>
        <begin position="16"/>
        <end position="38"/>
    </location>
</feature>
<keyword evidence="3" id="KW-1185">Reference proteome</keyword>
<gene>
    <name evidence="2" type="ORF">DXV75_12630</name>
</gene>
<keyword evidence="1" id="KW-0812">Transmembrane</keyword>
<organism evidence="2 3">
    <name type="scientific">Alteromonas aestuariivivens</name>
    <dbReference type="NCBI Taxonomy" id="1938339"/>
    <lineage>
        <taxon>Bacteria</taxon>
        <taxon>Pseudomonadati</taxon>
        <taxon>Pseudomonadota</taxon>
        <taxon>Gammaproteobacteria</taxon>
        <taxon>Alteromonadales</taxon>
        <taxon>Alteromonadaceae</taxon>
        <taxon>Alteromonas/Salinimonas group</taxon>
        <taxon>Alteromonas</taxon>
    </lineage>
</organism>